<evidence type="ECO:0000313" key="5">
    <source>
        <dbReference type="EMBL" id="AZP23090.1"/>
    </source>
</evidence>
<dbReference type="InterPro" id="IPR018060">
    <property type="entry name" value="HTH_AraC"/>
</dbReference>
<dbReference type="PROSITE" id="PS00041">
    <property type="entry name" value="HTH_ARAC_FAMILY_1"/>
    <property type="match status" value="1"/>
</dbReference>
<sequence>MAARRTRPPPPGAVVNGPACEQRSFSRAYGDVELVTRTDPASWRGSLRLLHLGVLQVASEDTDAVEVVRTTRDTTADGRTHLFARLQLQGTALVFQDGRRARLRPGGLIFYDAGRPFSVVLPEEQRARVLMVPRPLLRLSEAELGRITAKVVDGTPDSPAGLLLPLLEGLVREIDAVGPAAREDLARAVADLLAALAATRSTSTESAGAGPSAGTGQAAMLDRVKATIDARLAEPELSPGVLAAEHGISLRYLHKLFQERGTTVGGWIRRRRLEACRAELARPSAADRTIAAVAARWGFASPTHFSHAFRKTYGVSPVQYRGRRHGV</sequence>
<dbReference type="InterPro" id="IPR011051">
    <property type="entry name" value="RmlC_Cupin_sf"/>
</dbReference>
<evidence type="ECO:0000256" key="1">
    <source>
        <dbReference type="ARBA" id="ARBA00023015"/>
    </source>
</evidence>
<dbReference type="InterPro" id="IPR018062">
    <property type="entry name" value="HTH_AraC-typ_CS"/>
</dbReference>
<keyword evidence="1" id="KW-0805">Transcription regulation</keyword>
<reference evidence="5 6" key="1">
    <citation type="submission" date="2018-12" db="EMBL/GenBank/DDBJ databases">
        <authorList>
            <person name="Li K."/>
        </authorList>
    </citation>
    <scope>NUCLEOTIDE SEQUENCE [LARGE SCALE GENOMIC DNA]</scope>
    <source>
        <strain evidence="6">CR22</strain>
    </source>
</reference>
<protein>
    <submittedName>
        <fullName evidence="5">Helix-turn-helix domain-containing protein</fullName>
    </submittedName>
</protein>
<dbReference type="AlphaFoldDB" id="A0A3Q9C484"/>
<dbReference type="InterPro" id="IPR050204">
    <property type="entry name" value="AraC_XylS_family_regulators"/>
</dbReference>
<evidence type="ECO:0000256" key="3">
    <source>
        <dbReference type="ARBA" id="ARBA00023163"/>
    </source>
</evidence>
<dbReference type="EMBL" id="CP034463">
    <property type="protein sequence ID" value="AZP23090.1"/>
    <property type="molecule type" value="Genomic_DNA"/>
</dbReference>
<dbReference type="SMART" id="SM00342">
    <property type="entry name" value="HTH_ARAC"/>
    <property type="match status" value="1"/>
</dbReference>
<dbReference type="InterPro" id="IPR009057">
    <property type="entry name" value="Homeodomain-like_sf"/>
</dbReference>
<dbReference type="PANTHER" id="PTHR46796:SF6">
    <property type="entry name" value="ARAC SUBFAMILY"/>
    <property type="match status" value="1"/>
</dbReference>
<dbReference type="KEGG" id="saqu:EJC51_04260"/>
<dbReference type="GO" id="GO:0043565">
    <property type="term" value="F:sequence-specific DNA binding"/>
    <property type="evidence" value="ECO:0007669"/>
    <property type="project" value="InterPro"/>
</dbReference>
<proteinExistence type="predicted"/>
<dbReference type="Gene3D" id="1.10.10.60">
    <property type="entry name" value="Homeodomain-like"/>
    <property type="match status" value="1"/>
</dbReference>
<evidence type="ECO:0000256" key="2">
    <source>
        <dbReference type="ARBA" id="ARBA00023125"/>
    </source>
</evidence>
<dbReference type="Pfam" id="PF14525">
    <property type="entry name" value="AraC_binding_2"/>
    <property type="match status" value="1"/>
</dbReference>
<dbReference type="InterPro" id="IPR020449">
    <property type="entry name" value="Tscrpt_reg_AraC-type_HTH"/>
</dbReference>
<dbReference type="GO" id="GO:0003700">
    <property type="term" value="F:DNA-binding transcription factor activity"/>
    <property type="evidence" value="ECO:0007669"/>
    <property type="project" value="InterPro"/>
</dbReference>
<keyword evidence="2" id="KW-0238">DNA-binding</keyword>
<evidence type="ECO:0000313" key="6">
    <source>
        <dbReference type="Proteomes" id="UP000280197"/>
    </source>
</evidence>
<gene>
    <name evidence="5" type="ORF">EJC51_04260</name>
</gene>
<keyword evidence="3" id="KW-0804">Transcription</keyword>
<dbReference type="InterPro" id="IPR035418">
    <property type="entry name" value="AraC-bd_2"/>
</dbReference>
<keyword evidence="6" id="KW-1185">Reference proteome</keyword>
<dbReference type="PROSITE" id="PS01124">
    <property type="entry name" value="HTH_ARAC_FAMILY_2"/>
    <property type="match status" value="1"/>
</dbReference>
<dbReference type="Pfam" id="PF12833">
    <property type="entry name" value="HTH_18"/>
    <property type="match status" value="1"/>
</dbReference>
<feature type="domain" description="HTH araC/xylS-type" evidence="4">
    <location>
        <begin position="222"/>
        <end position="323"/>
    </location>
</feature>
<dbReference type="Proteomes" id="UP000280197">
    <property type="component" value="Chromosome"/>
</dbReference>
<name>A0A3Q9C484_9ACTN</name>
<dbReference type="PRINTS" id="PR00032">
    <property type="entry name" value="HTHARAC"/>
</dbReference>
<accession>A0A3Q9C484</accession>
<dbReference type="PANTHER" id="PTHR46796">
    <property type="entry name" value="HTH-TYPE TRANSCRIPTIONAL ACTIVATOR RHAS-RELATED"/>
    <property type="match status" value="1"/>
</dbReference>
<organism evidence="5 6">
    <name type="scientific">Streptomyces aquilus</name>
    <dbReference type="NCBI Taxonomy" id="2548456"/>
    <lineage>
        <taxon>Bacteria</taxon>
        <taxon>Bacillati</taxon>
        <taxon>Actinomycetota</taxon>
        <taxon>Actinomycetes</taxon>
        <taxon>Kitasatosporales</taxon>
        <taxon>Streptomycetaceae</taxon>
        <taxon>Streptomyces</taxon>
    </lineage>
</organism>
<dbReference type="SUPFAM" id="SSF46689">
    <property type="entry name" value="Homeodomain-like"/>
    <property type="match status" value="1"/>
</dbReference>
<evidence type="ECO:0000259" key="4">
    <source>
        <dbReference type="PROSITE" id="PS01124"/>
    </source>
</evidence>
<dbReference type="SUPFAM" id="SSF51182">
    <property type="entry name" value="RmlC-like cupins"/>
    <property type="match status" value="1"/>
</dbReference>